<name>H8ZD77_NEMA1</name>
<organism evidence="2">
    <name type="scientific">Nematocida ausubeli (strain ATCC PRA-371 / ERTm2)</name>
    <name type="common">Nematode killer fungus</name>
    <dbReference type="NCBI Taxonomy" id="1913371"/>
    <lineage>
        <taxon>Eukaryota</taxon>
        <taxon>Fungi</taxon>
        <taxon>Fungi incertae sedis</taxon>
        <taxon>Microsporidia</taxon>
        <taxon>Nematocida</taxon>
    </lineage>
</organism>
<feature type="transmembrane region" description="Helical" evidence="1">
    <location>
        <begin position="131"/>
        <end position="159"/>
    </location>
</feature>
<dbReference type="AlphaFoldDB" id="H8ZD77"/>
<protein>
    <submittedName>
        <fullName evidence="2">Uncharacterized protein</fullName>
    </submittedName>
</protein>
<gene>
    <name evidence="2" type="ORF">NERG_01548</name>
</gene>
<evidence type="ECO:0000256" key="1">
    <source>
        <dbReference type="SAM" id="Phobius"/>
    </source>
</evidence>
<dbReference type="EMBL" id="JH604636">
    <property type="protein sequence ID" value="EHY65102.1"/>
    <property type="molecule type" value="Genomic_DNA"/>
</dbReference>
<reference evidence="2" key="1">
    <citation type="submission" date="2011-03" db="EMBL/GenBank/DDBJ databases">
        <title>The Genome Sequence of Nematocida sp1 strain ERTm2.</title>
        <authorList>
            <consortium name="The Broad Institute Genome Sequencing Platform"/>
            <consortium name="The Broad Institute Genome Sequencing Center for Infectious Disease"/>
            <person name="Cuomo C."/>
            <person name="Troemel E."/>
            <person name="Young S.K."/>
            <person name="Zeng Q."/>
            <person name="Gargeya S."/>
            <person name="Fitzgerald M."/>
            <person name="Haas B."/>
            <person name="Abouelleil A."/>
            <person name="Alvarado L."/>
            <person name="Arachchi H.M."/>
            <person name="Berlin A."/>
            <person name="Brown A."/>
            <person name="Chapman S.B."/>
            <person name="Chen Z."/>
            <person name="Dunbar C."/>
            <person name="Freedman E."/>
            <person name="Gearin G."/>
            <person name="Gellesch M."/>
            <person name="Goldberg J."/>
            <person name="Griggs A."/>
            <person name="Gujja S."/>
            <person name="Heilman E.R."/>
            <person name="Heiman D."/>
            <person name="Howarth C."/>
            <person name="Larson L."/>
            <person name="Lui A."/>
            <person name="MacDonald P.J.P."/>
            <person name="Mehta T."/>
            <person name="Montmayeur A."/>
            <person name="Murphy C."/>
            <person name="Neiman D."/>
            <person name="Pearson M."/>
            <person name="Priest M."/>
            <person name="Roberts A."/>
            <person name="Saif S."/>
            <person name="Shea T."/>
            <person name="Shenoy N."/>
            <person name="Sisk P."/>
            <person name="Stolte C."/>
            <person name="Sykes S."/>
            <person name="White J."/>
            <person name="Yandava C."/>
            <person name="Wortman J."/>
            <person name="Nusbaum C."/>
            <person name="Birren B."/>
        </authorList>
    </citation>
    <scope>NUCLEOTIDE SEQUENCE</scope>
    <source>
        <strain evidence="2">ERTm2</strain>
    </source>
</reference>
<dbReference type="HOGENOM" id="CLU_946959_0_0_1"/>
<dbReference type="Pfam" id="PF17026">
    <property type="entry name" value="zf-RRPl_C4"/>
    <property type="match status" value="1"/>
</dbReference>
<dbReference type="SUPFAM" id="SSF57716">
    <property type="entry name" value="Glucocorticoid receptor-like (DNA-binding domain)"/>
    <property type="match status" value="1"/>
</dbReference>
<keyword evidence="1" id="KW-0472">Membrane</keyword>
<dbReference type="Proteomes" id="UP000005622">
    <property type="component" value="Unassembled WGS sequence"/>
</dbReference>
<keyword evidence="1" id="KW-0812">Transmembrane</keyword>
<sequence>MKKCPYCGSKKLDNLTETVYCDACQSYFRRTKDELVPIFIENKEVYRKYQKISERRVLCTVCQERNEMEIEKLRAEEEQREKLKRPMKKDKNDLIFSNLCRECVERVNAKLESDRVKYYPEYRSFIIRKRVVGSAVIAVTAVISNWTGGLFGSFVLAAYMIREIRGLESVFISILFCSLAYFFSWVVFVFSVVVLMWMFARRKCKELIYLQFSVDVEKIQKDILRKIKSLHLGDKRDTQETAPQDRRSFVHLAYSQHQRHNEELDEIAKGISSLKIKDTWYGKVDRIVEWLATT</sequence>
<feature type="transmembrane region" description="Helical" evidence="1">
    <location>
        <begin position="171"/>
        <end position="200"/>
    </location>
</feature>
<keyword evidence="1" id="KW-1133">Transmembrane helix</keyword>
<proteinExistence type="predicted"/>
<accession>H8ZD77</accession>
<dbReference type="InterPro" id="IPR031502">
    <property type="entry name" value="Zf_ribonucleo"/>
</dbReference>
<evidence type="ECO:0000313" key="2">
    <source>
        <dbReference type="EMBL" id="EHY65102.1"/>
    </source>
</evidence>